<evidence type="ECO:0000313" key="1">
    <source>
        <dbReference type="EMBL" id="MBB6439384.1"/>
    </source>
</evidence>
<evidence type="ECO:0000313" key="2">
    <source>
        <dbReference type="Proteomes" id="UP000540423"/>
    </source>
</evidence>
<keyword evidence="2" id="KW-1185">Reference proteome</keyword>
<protein>
    <submittedName>
        <fullName evidence="1">Uncharacterized protein</fullName>
    </submittedName>
</protein>
<dbReference type="Proteomes" id="UP000540423">
    <property type="component" value="Unassembled WGS sequence"/>
</dbReference>
<organism evidence="1 2">
    <name type="scientific">Streptomyces candidus</name>
    <dbReference type="NCBI Taxonomy" id="67283"/>
    <lineage>
        <taxon>Bacteria</taxon>
        <taxon>Bacillati</taxon>
        <taxon>Actinomycetota</taxon>
        <taxon>Actinomycetes</taxon>
        <taxon>Kitasatosporales</taxon>
        <taxon>Streptomycetaceae</taxon>
        <taxon>Streptomyces</taxon>
    </lineage>
</organism>
<gene>
    <name evidence="1" type="ORF">HNQ79_005896</name>
</gene>
<comment type="caution">
    <text evidence="1">The sequence shown here is derived from an EMBL/GenBank/DDBJ whole genome shotgun (WGS) entry which is preliminary data.</text>
</comment>
<accession>A0A7X0HN13</accession>
<name>A0A7X0HN13_9ACTN</name>
<dbReference type="AlphaFoldDB" id="A0A7X0HN13"/>
<dbReference type="EMBL" id="JACHEM010000021">
    <property type="protein sequence ID" value="MBB6439384.1"/>
    <property type="molecule type" value="Genomic_DNA"/>
</dbReference>
<proteinExistence type="predicted"/>
<dbReference type="RefSeq" id="WP_185035926.1">
    <property type="nucleotide sequence ID" value="NZ_BNBN01000015.1"/>
</dbReference>
<reference evidence="1 2" key="1">
    <citation type="submission" date="2020-08" db="EMBL/GenBank/DDBJ databases">
        <title>Genomic Encyclopedia of Type Strains, Phase IV (KMG-IV): sequencing the most valuable type-strain genomes for metagenomic binning, comparative biology and taxonomic classification.</title>
        <authorList>
            <person name="Goeker M."/>
        </authorList>
    </citation>
    <scope>NUCLEOTIDE SEQUENCE [LARGE SCALE GENOMIC DNA]</scope>
    <source>
        <strain evidence="1 2">DSM 40141</strain>
    </source>
</reference>
<sequence>MTATPYTVDDSTLTLALDDAHERLQRAEDRLARIACAHIAAAVRDILTDHDPDAPFDAAHLRLIRQRGTAHVLSTDGTYWTTSGEQRRIEPSDLTDDGLLGWTNQLHEGNRPVWLPLCKHEGPIGEAVGYRLDLTQAAHLPEEANQTARFAEIRARLAAATRAPWSAEEFVYTRDGGLVDADHPEAVHTDFVVTDADDMRVAEIAVNHDGPEDTETPAEDIADSRANAELIAYAPEDLRFLVAHLDHLCGGEDAEALHQRGHCGHCGTTLYTSALSEAPASRDGDTQCEGRRTWLGFPLQHVLRT</sequence>